<dbReference type="InParanoid" id="F5Y9K9"/>
<dbReference type="eggNOG" id="COG0061">
    <property type="taxonomic scope" value="Bacteria"/>
</dbReference>
<evidence type="ECO:0000256" key="1">
    <source>
        <dbReference type="ARBA" id="ARBA00022679"/>
    </source>
</evidence>
<keyword evidence="6" id="KW-0547">Nucleotide-binding</keyword>
<dbReference type="HOGENOM" id="CLU_008831_0_0_12"/>
<dbReference type="Proteomes" id="UP000009222">
    <property type="component" value="Chromosome"/>
</dbReference>
<dbReference type="OrthoDB" id="9774737at2"/>
<gene>
    <name evidence="6" type="primary">nadK</name>
    <name evidence="7" type="ordered locus">TREAZ_0825</name>
</gene>
<comment type="caution">
    <text evidence="6">Lacks conserved residue(s) required for the propagation of feature annotation.</text>
</comment>
<evidence type="ECO:0000313" key="7">
    <source>
        <dbReference type="EMBL" id="AEF81418.1"/>
    </source>
</evidence>
<feature type="binding site" evidence="6">
    <location>
        <position position="240"/>
    </location>
    <ligand>
        <name>NAD(+)</name>
        <dbReference type="ChEBI" id="CHEBI:57540"/>
    </ligand>
</feature>
<dbReference type="EMBL" id="CP001841">
    <property type="protein sequence ID" value="AEF81418.1"/>
    <property type="molecule type" value="Genomic_DNA"/>
</dbReference>
<keyword evidence="2 6" id="KW-0418">Kinase</keyword>
<feature type="active site" description="Proton acceptor" evidence="6">
    <location>
        <position position="59"/>
    </location>
</feature>
<dbReference type="Pfam" id="PF20143">
    <property type="entry name" value="NAD_kinase_C"/>
    <property type="match status" value="1"/>
</dbReference>
<evidence type="ECO:0000256" key="3">
    <source>
        <dbReference type="ARBA" id="ARBA00022857"/>
    </source>
</evidence>
<feature type="binding site" evidence="6">
    <location>
        <begin position="59"/>
        <end position="60"/>
    </location>
    <ligand>
        <name>NAD(+)</name>
        <dbReference type="ChEBI" id="CHEBI:57540"/>
    </ligand>
</feature>
<dbReference type="Gene3D" id="3.40.50.10330">
    <property type="entry name" value="Probable inorganic polyphosphate/atp-NAD kinase, domain 1"/>
    <property type="match status" value="1"/>
</dbReference>
<dbReference type="InterPro" id="IPR002504">
    <property type="entry name" value="NADK"/>
</dbReference>
<dbReference type="PANTHER" id="PTHR20275">
    <property type="entry name" value="NAD KINASE"/>
    <property type="match status" value="1"/>
</dbReference>
<accession>F5Y9K9</accession>
<dbReference type="PANTHER" id="PTHR20275:SF0">
    <property type="entry name" value="NAD KINASE"/>
    <property type="match status" value="1"/>
</dbReference>
<dbReference type="GO" id="GO:0006741">
    <property type="term" value="P:NADP+ biosynthetic process"/>
    <property type="evidence" value="ECO:0007669"/>
    <property type="project" value="UniProtKB-UniRule"/>
</dbReference>
<keyword evidence="6" id="KW-0963">Cytoplasm</keyword>
<feature type="binding site" evidence="6">
    <location>
        <position position="169"/>
    </location>
    <ligand>
        <name>NAD(+)</name>
        <dbReference type="ChEBI" id="CHEBI:57540"/>
    </ligand>
</feature>
<keyword evidence="3 6" id="KW-0521">NADP</keyword>
<name>F5Y9K9_LEAAZ</name>
<dbReference type="GO" id="GO:0003951">
    <property type="term" value="F:NAD+ kinase activity"/>
    <property type="evidence" value="ECO:0007669"/>
    <property type="project" value="UniProtKB-UniRule"/>
</dbReference>
<dbReference type="KEGG" id="taz:TREAZ_0825"/>
<evidence type="ECO:0000256" key="2">
    <source>
        <dbReference type="ARBA" id="ARBA00022777"/>
    </source>
</evidence>
<dbReference type="GO" id="GO:0051287">
    <property type="term" value="F:NAD binding"/>
    <property type="evidence" value="ECO:0007669"/>
    <property type="project" value="UniProtKB-ARBA"/>
</dbReference>
<comment type="catalytic activity">
    <reaction evidence="5 6">
        <text>NAD(+) + ATP = ADP + NADP(+) + H(+)</text>
        <dbReference type="Rhea" id="RHEA:18629"/>
        <dbReference type="ChEBI" id="CHEBI:15378"/>
        <dbReference type="ChEBI" id="CHEBI:30616"/>
        <dbReference type="ChEBI" id="CHEBI:57540"/>
        <dbReference type="ChEBI" id="CHEBI:58349"/>
        <dbReference type="ChEBI" id="CHEBI:456216"/>
        <dbReference type="EC" id="2.7.1.23"/>
    </reaction>
</comment>
<evidence type="ECO:0000313" key="8">
    <source>
        <dbReference type="Proteomes" id="UP000009222"/>
    </source>
</evidence>
<dbReference type="RefSeq" id="WP_015711148.1">
    <property type="nucleotide sequence ID" value="NC_015577.1"/>
</dbReference>
<dbReference type="InterPro" id="IPR016064">
    <property type="entry name" value="NAD/diacylglycerol_kinase_sf"/>
</dbReference>
<dbReference type="STRING" id="545695.TREAZ_0825"/>
<dbReference type="EC" id="2.7.1.23" evidence="6"/>
<dbReference type="InterPro" id="IPR017437">
    <property type="entry name" value="ATP-NAD_kinase_PpnK-typ_C"/>
</dbReference>
<dbReference type="AlphaFoldDB" id="F5Y9K9"/>
<feature type="binding site" evidence="6">
    <location>
        <position position="144"/>
    </location>
    <ligand>
        <name>NAD(+)</name>
        <dbReference type="ChEBI" id="CHEBI:57540"/>
    </ligand>
</feature>
<dbReference type="InterPro" id="IPR017438">
    <property type="entry name" value="ATP-NAD_kinase_N"/>
</dbReference>
<sequence length="283" mass="30355">MAKAILFVNQKKERAKSLAVEILKDLESRGMEAESFNFEKKSEPVNRDDYSIAFSLGGDGTVLYTARTMAPLGVPVFPINLGTLGFISGVRPENWKSVFEAYLSGKAKLSRRLMLEAKLSRRGSVVFSSCCLNDFVISASGIAKIINLSVSAGHEEGAEFAPLGRYRADGLIVATPTGSTAYSVAAGGPIVDPELEALILNPICPFALSGRPMVLPSGEPLLIEVEQEQRSGVLLTVDGQVTEHLEPGDKIFISPSTTPVTLIASGRTVFYEALKTKLSWMGG</sequence>
<evidence type="ECO:0000256" key="6">
    <source>
        <dbReference type="HAMAP-Rule" id="MF_00361"/>
    </source>
</evidence>
<evidence type="ECO:0000256" key="4">
    <source>
        <dbReference type="ARBA" id="ARBA00023027"/>
    </source>
</evidence>
<keyword evidence="1 6" id="KW-0808">Transferase</keyword>
<organism evidence="7 8">
    <name type="scientific">Leadbettera azotonutricia (strain ATCC BAA-888 / DSM 13862 / ZAS-9)</name>
    <name type="common">Treponema azotonutricium</name>
    <dbReference type="NCBI Taxonomy" id="545695"/>
    <lineage>
        <taxon>Bacteria</taxon>
        <taxon>Pseudomonadati</taxon>
        <taxon>Spirochaetota</taxon>
        <taxon>Spirochaetia</taxon>
        <taxon>Spirochaetales</taxon>
        <taxon>Breznakiellaceae</taxon>
        <taxon>Leadbettera</taxon>
    </lineage>
</organism>
<dbReference type="GO" id="GO:0019674">
    <property type="term" value="P:NAD+ metabolic process"/>
    <property type="evidence" value="ECO:0007669"/>
    <property type="project" value="InterPro"/>
</dbReference>
<dbReference type="GO" id="GO:0005737">
    <property type="term" value="C:cytoplasm"/>
    <property type="evidence" value="ECO:0007669"/>
    <property type="project" value="UniProtKB-SubCell"/>
</dbReference>
<dbReference type="FunCoup" id="F5Y9K9">
    <property type="interactions" value="420"/>
</dbReference>
<proteinExistence type="inferred from homology"/>
<evidence type="ECO:0000256" key="5">
    <source>
        <dbReference type="ARBA" id="ARBA00047925"/>
    </source>
</evidence>
<comment type="subcellular location">
    <subcellularLocation>
        <location evidence="6">Cytoplasm</location>
    </subcellularLocation>
</comment>
<reference evidence="8" key="1">
    <citation type="submission" date="2009-12" db="EMBL/GenBank/DDBJ databases">
        <title>Complete sequence of Treponema azotonutricium strain ZAS-9.</title>
        <authorList>
            <person name="Tetu S.G."/>
            <person name="Matson E."/>
            <person name="Ren Q."/>
            <person name="Seshadri R."/>
            <person name="Elbourne L."/>
            <person name="Hassan K.A."/>
            <person name="Durkin A."/>
            <person name="Radune D."/>
            <person name="Mohamoud Y."/>
            <person name="Shay R."/>
            <person name="Jin S."/>
            <person name="Zhang X."/>
            <person name="Lucey K."/>
            <person name="Ballor N.R."/>
            <person name="Ottesen E."/>
            <person name="Rosenthal R."/>
            <person name="Allen A."/>
            <person name="Leadbetter J.R."/>
            <person name="Paulsen I.T."/>
        </authorList>
    </citation>
    <scope>NUCLEOTIDE SEQUENCE [LARGE SCALE GENOMIC DNA]</scope>
    <source>
        <strain evidence="8">ATCC BAA-888 / DSM 13862 / ZAS-9</strain>
    </source>
</reference>
<keyword evidence="8" id="KW-1185">Reference proteome</keyword>
<comment type="similarity">
    <text evidence="6">Belongs to the NAD kinase family.</text>
</comment>
<dbReference type="GO" id="GO:0005524">
    <property type="term" value="F:ATP binding"/>
    <property type="evidence" value="ECO:0007669"/>
    <property type="project" value="UniProtKB-KW"/>
</dbReference>
<dbReference type="SUPFAM" id="SSF111331">
    <property type="entry name" value="NAD kinase/diacylglycerol kinase-like"/>
    <property type="match status" value="1"/>
</dbReference>
<comment type="cofactor">
    <cofactor evidence="6">
        <name>a divalent metal cation</name>
        <dbReference type="ChEBI" id="CHEBI:60240"/>
    </cofactor>
</comment>
<feature type="binding site" evidence="6">
    <location>
        <begin position="133"/>
        <end position="134"/>
    </location>
    <ligand>
        <name>NAD(+)</name>
        <dbReference type="ChEBI" id="CHEBI:57540"/>
    </ligand>
</feature>
<protein>
    <recommendedName>
        <fullName evidence="6">NAD kinase</fullName>
        <ecNumber evidence="6">2.7.1.23</ecNumber>
    </recommendedName>
    <alternativeName>
        <fullName evidence="6">ATP-dependent NAD kinase</fullName>
    </alternativeName>
</protein>
<reference evidence="7 8" key="2">
    <citation type="journal article" date="2011" name="ISME J.">
        <title>RNA-seq reveals cooperative metabolic interactions between two termite-gut spirochete species in co-culture.</title>
        <authorList>
            <person name="Rosenthal A.Z."/>
            <person name="Matson E.G."/>
            <person name="Eldar A."/>
            <person name="Leadbetter J.R."/>
        </authorList>
    </citation>
    <scope>NUCLEOTIDE SEQUENCE [LARGE SCALE GENOMIC DNA]</scope>
    <source>
        <strain evidence="8">ATCC BAA-888 / DSM 13862 / ZAS-9</strain>
    </source>
</reference>
<keyword evidence="4 6" id="KW-0520">NAD</keyword>
<keyword evidence="6" id="KW-0067">ATP-binding</keyword>
<dbReference type="Gene3D" id="2.60.200.30">
    <property type="entry name" value="Probable inorganic polyphosphate/atp-NAD kinase, domain 2"/>
    <property type="match status" value="1"/>
</dbReference>
<dbReference type="HAMAP" id="MF_00361">
    <property type="entry name" value="NAD_kinase"/>
    <property type="match status" value="1"/>
</dbReference>
<dbReference type="GO" id="GO:0046872">
    <property type="term" value="F:metal ion binding"/>
    <property type="evidence" value="ECO:0007669"/>
    <property type="project" value="UniProtKB-UniRule"/>
</dbReference>
<comment type="function">
    <text evidence="6">Involved in the regulation of the intracellular balance of NAD and NADP, and is a key enzyme in the biosynthesis of NADP. Catalyzes specifically the phosphorylation on 2'-hydroxyl of the adenosine moiety of NAD to yield NADP.</text>
</comment>
<dbReference type="Pfam" id="PF01513">
    <property type="entry name" value="NAD_kinase"/>
    <property type="match status" value="1"/>
</dbReference>
<feature type="binding site" evidence="6">
    <location>
        <position position="167"/>
    </location>
    <ligand>
        <name>NAD(+)</name>
        <dbReference type="ChEBI" id="CHEBI:57540"/>
    </ligand>
</feature>